<comment type="caution">
    <text evidence="4">Lacks conserved residue(s) required for the propagation of feature annotation.</text>
</comment>
<keyword evidence="1" id="KW-0547">Nucleotide-binding</keyword>
<evidence type="ECO:0000259" key="5">
    <source>
        <dbReference type="PROSITE" id="PS50067"/>
    </source>
</evidence>
<dbReference type="InterPro" id="IPR001752">
    <property type="entry name" value="Kinesin_motor_dom"/>
</dbReference>
<dbReference type="Proteomes" id="UP001604336">
    <property type="component" value="Unassembled WGS sequence"/>
</dbReference>
<accession>A0ABD1V3L6</accession>
<evidence type="ECO:0000256" key="4">
    <source>
        <dbReference type="PROSITE-ProRule" id="PRU00283"/>
    </source>
</evidence>
<evidence type="ECO:0000256" key="1">
    <source>
        <dbReference type="ARBA" id="ARBA00022741"/>
    </source>
</evidence>
<dbReference type="SMART" id="SM00129">
    <property type="entry name" value="KISc"/>
    <property type="match status" value="1"/>
</dbReference>
<evidence type="ECO:0000256" key="2">
    <source>
        <dbReference type="ARBA" id="ARBA00022840"/>
    </source>
</evidence>
<dbReference type="InterPro" id="IPR031852">
    <property type="entry name" value="Vik1/Cik1_MT-bd"/>
</dbReference>
<dbReference type="Gene3D" id="3.40.850.10">
    <property type="entry name" value="Kinesin motor domain"/>
    <property type="match status" value="2"/>
</dbReference>
<keyword evidence="7" id="KW-1185">Reference proteome</keyword>
<sequence length="177" mass="19968">MKVKVQVYCQLRPRSGKEISEKERSVLTNVDEFTVEHMWKDDKVKQHMYDHVFDGNATQDDVFEDTKYLVQSAVDGYNVCIFAYRQTGSGKTFTIYGSKSNPGLTPRAISELFRIIKRDSNKFSFTLKSSRSHLILSVVIESTNLQTQSVARGKLSFVDLAGSERVKKSGSSGSSKH</sequence>
<comment type="caution">
    <text evidence="6">The sequence shown here is derived from an EMBL/GenBank/DDBJ whole genome shotgun (WGS) entry which is preliminary data.</text>
</comment>
<dbReference type="InterPro" id="IPR019821">
    <property type="entry name" value="Kinesin_motor_CS"/>
</dbReference>
<organism evidence="6 7">
    <name type="scientific">Abeliophyllum distichum</name>
    <dbReference type="NCBI Taxonomy" id="126358"/>
    <lineage>
        <taxon>Eukaryota</taxon>
        <taxon>Viridiplantae</taxon>
        <taxon>Streptophyta</taxon>
        <taxon>Embryophyta</taxon>
        <taxon>Tracheophyta</taxon>
        <taxon>Spermatophyta</taxon>
        <taxon>Magnoliopsida</taxon>
        <taxon>eudicotyledons</taxon>
        <taxon>Gunneridae</taxon>
        <taxon>Pentapetalae</taxon>
        <taxon>asterids</taxon>
        <taxon>lamiids</taxon>
        <taxon>Lamiales</taxon>
        <taxon>Oleaceae</taxon>
        <taxon>Forsythieae</taxon>
        <taxon>Abeliophyllum</taxon>
    </lineage>
</organism>
<reference evidence="7" key="1">
    <citation type="submission" date="2024-07" db="EMBL/GenBank/DDBJ databases">
        <title>Two chromosome-level genome assemblies of Korean endemic species Abeliophyllum distichum and Forsythia ovata (Oleaceae).</title>
        <authorList>
            <person name="Jang H."/>
        </authorList>
    </citation>
    <scope>NUCLEOTIDE SEQUENCE [LARGE SCALE GENOMIC DNA]</scope>
</reference>
<evidence type="ECO:0000313" key="7">
    <source>
        <dbReference type="Proteomes" id="UP001604336"/>
    </source>
</evidence>
<comment type="similarity">
    <text evidence="4">Belongs to the TRAFAC class myosin-kinesin ATPase superfamily. Kinesin family.</text>
</comment>
<dbReference type="AlphaFoldDB" id="A0ABD1V3L6"/>
<keyword evidence="2" id="KW-0067">ATP-binding</keyword>
<dbReference type="SUPFAM" id="SSF52540">
    <property type="entry name" value="P-loop containing nucleoside triphosphate hydrolases"/>
    <property type="match status" value="1"/>
</dbReference>
<dbReference type="GO" id="GO:0005524">
    <property type="term" value="F:ATP binding"/>
    <property type="evidence" value="ECO:0007669"/>
    <property type="project" value="UniProtKB-KW"/>
</dbReference>
<dbReference type="InterPro" id="IPR027417">
    <property type="entry name" value="P-loop_NTPase"/>
</dbReference>
<dbReference type="PROSITE" id="PS50067">
    <property type="entry name" value="KINESIN_MOTOR_2"/>
    <property type="match status" value="1"/>
</dbReference>
<dbReference type="InterPro" id="IPR036961">
    <property type="entry name" value="Kinesin_motor_dom_sf"/>
</dbReference>
<feature type="domain" description="Kinesin motor" evidence="5">
    <location>
        <begin position="4"/>
        <end position="177"/>
    </location>
</feature>
<dbReference type="PANTHER" id="PTHR47972:SF16">
    <property type="entry name" value="KINESIN-LIKE PROTEIN"/>
    <property type="match status" value="1"/>
</dbReference>
<dbReference type="InterPro" id="IPR027640">
    <property type="entry name" value="Kinesin-like_fam"/>
</dbReference>
<dbReference type="PROSITE" id="PS00411">
    <property type="entry name" value="KINESIN_MOTOR_1"/>
    <property type="match status" value="1"/>
</dbReference>
<evidence type="ECO:0000313" key="6">
    <source>
        <dbReference type="EMBL" id="KAL2531198.1"/>
    </source>
</evidence>
<protein>
    <submittedName>
        <fullName evidence="6">Kinesin-like calmodulin-binding protein</fullName>
    </submittedName>
</protein>
<name>A0ABD1V3L6_9LAMI</name>
<dbReference type="EMBL" id="JBFOLK010000002">
    <property type="protein sequence ID" value="KAL2531198.1"/>
    <property type="molecule type" value="Genomic_DNA"/>
</dbReference>
<dbReference type="PANTHER" id="PTHR47972">
    <property type="entry name" value="KINESIN-LIKE PROTEIN KLP-3"/>
    <property type="match status" value="1"/>
</dbReference>
<dbReference type="Pfam" id="PF16796">
    <property type="entry name" value="Microtub_bd"/>
    <property type="match status" value="1"/>
</dbReference>
<gene>
    <name evidence="6" type="ORF">Adt_04549</name>
</gene>
<proteinExistence type="inferred from homology"/>
<keyword evidence="3" id="KW-0505">Motor protein</keyword>
<evidence type="ECO:0000256" key="3">
    <source>
        <dbReference type="ARBA" id="ARBA00023175"/>
    </source>
</evidence>